<keyword evidence="3 6" id="KW-0032">Aminotransferase</keyword>
<dbReference type="PRINTS" id="PR00753">
    <property type="entry name" value="ACCSYNTHASE"/>
</dbReference>
<keyword evidence="5" id="KW-0663">Pyridoxal phosphate</keyword>
<dbReference type="PANTHER" id="PTHR46383:SF2">
    <property type="entry name" value="AMINOTRANSFERASE"/>
    <property type="match status" value="1"/>
</dbReference>
<dbReference type="GO" id="GO:0008483">
    <property type="term" value="F:transaminase activity"/>
    <property type="evidence" value="ECO:0007669"/>
    <property type="project" value="UniProtKB-KW"/>
</dbReference>
<feature type="domain" description="Aminotransferase class I/classII large" evidence="7">
    <location>
        <begin position="53"/>
        <end position="409"/>
    </location>
</feature>
<dbReference type="Pfam" id="PF00155">
    <property type="entry name" value="Aminotran_1_2"/>
    <property type="match status" value="1"/>
</dbReference>
<evidence type="ECO:0000256" key="3">
    <source>
        <dbReference type="ARBA" id="ARBA00022576"/>
    </source>
</evidence>
<evidence type="ECO:0000256" key="5">
    <source>
        <dbReference type="ARBA" id="ARBA00022898"/>
    </source>
</evidence>
<gene>
    <name evidence="8" type="ORF">PS2015_2352</name>
</gene>
<dbReference type="GO" id="GO:0006520">
    <property type="term" value="P:amino acid metabolic process"/>
    <property type="evidence" value="ECO:0007669"/>
    <property type="project" value="InterPro"/>
</dbReference>
<protein>
    <recommendedName>
        <fullName evidence="6">Aminotransferase</fullName>
        <ecNumber evidence="6">2.6.1.-</ecNumber>
    </recommendedName>
</protein>
<sequence>MLPSLFFVLQKYGSGTMTERQLTAAMRTRKVNPFKVMDVLERARQLESAGRSIVHLEVGEPDFTAHPLIVEAAVRAMRSGKTQYTPASGLPALRERIAQFYSQHHGVQVDVSRIIVTPGASGALVLLSNLLLNPSDQVMMPDPAYPCNRNYVHLMGAEAVLIAPETPGLAAPTTAQLDAAYNESSKGLWLASPANPTGAVIDATRMSELSDWTRQRGMHLVMDEIYHGLDFVKPVADVTPMGDLPTALKFDDNNFVINSFSKYFGMTGWRVGWVVVPQAFSEMANILAQNLFIAASTPSQYAALHAFDDDVTGVLEERRSEFRQRRDFLASALQHIGFSLPWQPQGAFYCYADIGAFADDCELFCQQMLEQHGVAMTPGTDFGQHQARRYVRLAYTRSMPDLELAAQRIVDALQSR</sequence>
<name>A0A0S2KFB7_9GAMM</name>
<accession>A0A0S2KFB7</accession>
<evidence type="ECO:0000313" key="8">
    <source>
        <dbReference type="EMBL" id="ALO46986.1"/>
    </source>
</evidence>
<dbReference type="InterPro" id="IPR004839">
    <property type="entry name" value="Aminotransferase_I/II_large"/>
</dbReference>
<dbReference type="EC" id="2.6.1.-" evidence="6"/>
<dbReference type="KEGG" id="pspi:PS2015_2352"/>
<dbReference type="Gene3D" id="3.40.640.10">
    <property type="entry name" value="Type I PLP-dependent aspartate aminotransferase-like (Major domain)"/>
    <property type="match status" value="1"/>
</dbReference>
<organism evidence="8 9">
    <name type="scientific">Pseudohongiella spirulinae</name>
    <dbReference type="NCBI Taxonomy" id="1249552"/>
    <lineage>
        <taxon>Bacteria</taxon>
        <taxon>Pseudomonadati</taxon>
        <taxon>Pseudomonadota</taxon>
        <taxon>Gammaproteobacteria</taxon>
        <taxon>Pseudomonadales</taxon>
        <taxon>Pseudohongiellaceae</taxon>
        <taxon>Pseudohongiella</taxon>
    </lineage>
</organism>
<reference evidence="8 9" key="1">
    <citation type="submission" date="2015-11" db="EMBL/GenBank/DDBJ databases">
        <authorList>
            <person name="Zhang Y."/>
            <person name="Guo Z."/>
        </authorList>
    </citation>
    <scope>NUCLEOTIDE SEQUENCE [LARGE SCALE GENOMIC DNA]</scope>
    <source>
        <strain evidence="8 9">KCTC 32221</strain>
    </source>
</reference>
<dbReference type="InterPro" id="IPR015421">
    <property type="entry name" value="PyrdxlP-dep_Trfase_major"/>
</dbReference>
<evidence type="ECO:0000259" key="7">
    <source>
        <dbReference type="Pfam" id="PF00155"/>
    </source>
</evidence>
<dbReference type="STRING" id="1249552.PS2015_2352"/>
<dbReference type="InterPro" id="IPR050596">
    <property type="entry name" value="AspAT/PAT-like"/>
</dbReference>
<dbReference type="CDD" id="cd00609">
    <property type="entry name" value="AAT_like"/>
    <property type="match status" value="1"/>
</dbReference>
<keyword evidence="9" id="KW-1185">Reference proteome</keyword>
<dbReference type="InterPro" id="IPR004838">
    <property type="entry name" value="NHTrfase_class1_PyrdxlP-BS"/>
</dbReference>
<evidence type="ECO:0000313" key="9">
    <source>
        <dbReference type="Proteomes" id="UP000065641"/>
    </source>
</evidence>
<evidence type="ECO:0000256" key="2">
    <source>
        <dbReference type="ARBA" id="ARBA00007441"/>
    </source>
</evidence>
<dbReference type="Proteomes" id="UP000065641">
    <property type="component" value="Chromosome"/>
</dbReference>
<evidence type="ECO:0000256" key="4">
    <source>
        <dbReference type="ARBA" id="ARBA00022679"/>
    </source>
</evidence>
<dbReference type="PROSITE" id="PS00105">
    <property type="entry name" value="AA_TRANSFER_CLASS_1"/>
    <property type="match status" value="1"/>
</dbReference>
<evidence type="ECO:0000256" key="6">
    <source>
        <dbReference type="RuleBase" id="RU000481"/>
    </source>
</evidence>
<keyword evidence="4 6" id="KW-0808">Transferase</keyword>
<dbReference type="PANTHER" id="PTHR46383">
    <property type="entry name" value="ASPARTATE AMINOTRANSFERASE"/>
    <property type="match status" value="1"/>
</dbReference>
<comment type="similarity">
    <text evidence="2 6">Belongs to the class-I pyridoxal-phosphate-dependent aminotransferase family.</text>
</comment>
<dbReference type="GO" id="GO:0030170">
    <property type="term" value="F:pyridoxal phosphate binding"/>
    <property type="evidence" value="ECO:0007669"/>
    <property type="project" value="InterPro"/>
</dbReference>
<dbReference type="InterPro" id="IPR015424">
    <property type="entry name" value="PyrdxlP-dep_Trfase"/>
</dbReference>
<evidence type="ECO:0000256" key="1">
    <source>
        <dbReference type="ARBA" id="ARBA00001933"/>
    </source>
</evidence>
<dbReference type="SUPFAM" id="SSF53383">
    <property type="entry name" value="PLP-dependent transferases"/>
    <property type="match status" value="1"/>
</dbReference>
<dbReference type="AlphaFoldDB" id="A0A0S2KFB7"/>
<comment type="cofactor">
    <cofactor evidence="1 6">
        <name>pyridoxal 5'-phosphate</name>
        <dbReference type="ChEBI" id="CHEBI:597326"/>
    </cofactor>
</comment>
<dbReference type="EMBL" id="CP013189">
    <property type="protein sequence ID" value="ALO46986.1"/>
    <property type="molecule type" value="Genomic_DNA"/>
</dbReference>
<proteinExistence type="inferred from homology"/>